<dbReference type="AlphaFoldDB" id="A0A5B8LYJ3"/>
<reference evidence="2 3" key="1">
    <citation type="submission" date="2019-07" db="EMBL/GenBank/DDBJ databases">
        <title>Full genome sequence of Humibacter sp. WJ7-1.</title>
        <authorList>
            <person name="Im W.-T."/>
        </authorList>
    </citation>
    <scope>NUCLEOTIDE SEQUENCE [LARGE SCALE GENOMIC DNA]</scope>
    <source>
        <strain evidence="2 3">WJ7-1</strain>
    </source>
</reference>
<dbReference type="SUPFAM" id="SSF46785">
    <property type="entry name" value="Winged helix' DNA-binding domain"/>
    <property type="match status" value="1"/>
</dbReference>
<proteinExistence type="predicted"/>
<feature type="domain" description="Transcription regulator PadR N-terminal" evidence="1">
    <location>
        <begin position="21"/>
        <end position="88"/>
    </location>
</feature>
<dbReference type="InterPro" id="IPR036390">
    <property type="entry name" value="WH_DNA-bd_sf"/>
</dbReference>
<dbReference type="Gene3D" id="1.10.10.10">
    <property type="entry name" value="Winged helix-like DNA-binding domain superfamily/Winged helix DNA-binding domain"/>
    <property type="match status" value="1"/>
</dbReference>
<dbReference type="Proteomes" id="UP000320216">
    <property type="component" value="Chromosome"/>
</dbReference>
<dbReference type="Pfam" id="PF03551">
    <property type="entry name" value="PadR"/>
    <property type="match status" value="1"/>
</dbReference>
<sequence>MVGYAEAVPSNALANPLVLPILGLLVEQPRHPYAVFSELRARYDFLKVRNATVYTLLNTLTRAGWIIESPQQDSPVLSTTVAGREALAERVTVGLRGGALSADAEFMTALAYVGILAPKDAVAALQDRRDRLRDELARIRRVLDDSPALELHMIEVHYYHDRLRHDLAWIERTITRMGDGSLAWPRRG</sequence>
<organism evidence="2 3">
    <name type="scientific">Humibacter ginsenosidimutans</name>
    <dbReference type="NCBI Taxonomy" id="2599293"/>
    <lineage>
        <taxon>Bacteria</taxon>
        <taxon>Bacillati</taxon>
        <taxon>Actinomycetota</taxon>
        <taxon>Actinomycetes</taxon>
        <taxon>Micrococcales</taxon>
        <taxon>Microbacteriaceae</taxon>
        <taxon>Humibacter</taxon>
    </lineage>
</organism>
<evidence type="ECO:0000313" key="3">
    <source>
        <dbReference type="Proteomes" id="UP000320216"/>
    </source>
</evidence>
<dbReference type="InterPro" id="IPR005149">
    <property type="entry name" value="Tscrpt_reg_PadR_N"/>
</dbReference>
<gene>
    <name evidence="2" type="ORF">FPZ11_01135</name>
</gene>
<evidence type="ECO:0000259" key="1">
    <source>
        <dbReference type="Pfam" id="PF03551"/>
    </source>
</evidence>
<protein>
    <submittedName>
        <fullName evidence="2">PadR family transcriptional regulator</fullName>
    </submittedName>
</protein>
<accession>A0A5B8LYJ3</accession>
<keyword evidence="3" id="KW-1185">Reference proteome</keyword>
<evidence type="ECO:0000313" key="2">
    <source>
        <dbReference type="EMBL" id="QDZ13588.1"/>
    </source>
</evidence>
<name>A0A5B8LYJ3_9MICO</name>
<dbReference type="InterPro" id="IPR036388">
    <property type="entry name" value="WH-like_DNA-bd_sf"/>
</dbReference>
<dbReference type="EMBL" id="CP042305">
    <property type="protein sequence ID" value="QDZ13588.1"/>
    <property type="molecule type" value="Genomic_DNA"/>
</dbReference>
<dbReference type="KEGG" id="huw:FPZ11_01135"/>
<dbReference type="OrthoDB" id="8443918at2"/>